<evidence type="ECO:0000313" key="2">
    <source>
        <dbReference type="Proteomes" id="UP000595446"/>
    </source>
</evidence>
<evidence type="ECO:0000313" key="1">
    <source>
        <dbReference type="EMBL" id="BCO38013.1"/>
    </source>
</evidence>
<sequence>MLVVYSNAVKVESVPLKFGEFSAPTVQLVVPKPA</sequence>
<accession>A0A7R7YTL9</accession>
<protein>
    <submittedName>
        <fullName evidence="1">Uncharacterized protein</fullName>
    </submittedName>
</protein>
<name>A0A7R7YTL9_9MYCO</name>
<gene>
    <name evidence="1" type="ORF">MHEC_44460</name>
</gene>
<keyword evidence="2" id="KW-1185">Reference proteome</keyword>
<dbReference type="EMBL" id="AP024237">
    <property type="protein sequence ID" value="BCO38013.1"/>
    <property type="molecule type" value="Genomic_DNA"/>
</dbReference>
<proteinExistence type="predicted"/>
<dbReference type="AlphaFoldDB" id="A0A7R7YTL9"/>
<dbReference type="Proteomes" id="UP000595446">
    <property type="component" value="Chromosome"/>
</dbReference>
<reference evidence="1 2" key="1">
    <citation type="submission" date="2020-12" db="EMBL/GenBank/DDBJ databases">
        <title>Complete genome sequence of Mycobacterium heckeshornense JCM 15655T, closely related to a pathogenic non-tuberculous mycobacterial species Mycobacterium xenopi.</title>
        <authorList>
            <person name="Yoshida M."/>
            <person name="Fukano H."/>
            <person name="Asakura T."/>
            <person name="Suzuki M."/>
            <person name="Hoshino Y."/>
        </authorList>
    </citation>
    <scope>NUCLEOTIDE SEQUENCE [LARGE SCALE GENOMIC DNA]</scope>
    <source>
        <strain evidence="1 2">JCM 15655</strain>
    </source>
</reference>
<organism evidence="1 2">
    <name type="scientific">Mycobacterium heckeshornense</name>
    <dbReference type="NCBI Taxonomy" id="110505"/>
    <lineage>
        <taxon>Bacteria</taxon>
        <taxon>Bacillati</taxon>
        <taxon>Actinomycetota</taxon>
        <taxon>Actinomycetes</taxon>
        <taxon>Mycobacteriales</taxon>
        <taxon>Mycobacteriaceae</taxon>
        <taxon>Mycobacterium</taxon>
    </lineage>
</organism>